<evidence type="ECO:0000256" key="5">
    <source>
        <dbReference type="ARBA" id="ARBA00022989"/>
    </source>
</evidence>
<dbReference type="RefSeq" id="WP_089965416.1">
    <property type="nucleotide sequence ID" value="NZ_FNJM01000001.1"/>
</dbReference>
<proteinExistence type="inferred from homology"/>
<dbReference type="Proteomes" id="UP000198597">
    <property type="component" value="Unassembled WGS sequence"/>
</dbReference>
<comment type="similarity">
    <text evidence="2 7">Belongs to the DedA family.</text>
</comment>
<dbReference type="InterPro" id="IPR032818">
    <property type="entry name" value="DedA-like"/>
</dbReference>
<evidence type="ECO:0000256" key="1">
    <source>
        <dbReference type="ARBA" id="ARBA00004651"/>
    </source>
</evidence>
<protein>
    <submittedName>
        <fullName evidence="9">Membrane-associated protein</fullName>
    </submittedName>
</protein>
<keyword evidence="10" id="KW-1185">Reference proteome</keyword>
<dbReference type="PANTHER" id="PTHR30353:SF0">
    <property type="entry name" value="TRANSMEMBRANE PROTEIN"/>
    <property type="match status" value="1"/>
</dbReference>
<sequence>MEAIKWFIDVFMHLDIYLEGIINTYGMLTYVLLFLIIFCETGLVITPILPGDSLIFAAAAFAGLGVLNIFILIGVVVVAAILGDAVNYLIGNKLGDKLINNGNRFIKKSYIDKTHSFYDKYGGKTIIIARFIPIVRTFAPFVAGVTNMKYKEFLLFNAIGGVFWGLLVSGVGYFFGNIKFVQENFTIVVLGIIFVSILPAIVEVVKHKMSKNTEV</sequence>
<organism evidence="9 10">
    <name type="scientific">Clostridium gasigenes</name>
    <dbReference type="NCBI Taxonomy" id="94869"/>
    <lineage>
        <taxon>Bacteria</taxon>
        <taxon>Bacillati</taxon>
        <taxon>Bacillota</taxon>
        <taxon>Clostridia</taxon>
        <taxon>Eubacteriales</taxon>
        <taxon>Clostridiaceae</taxon>
        <taxon>Clostridium</taxon>
    </lineage>
</organism>
<comment type="caution">
    <text evidence="7">Lacks conserved residue(s) required for the propagation of feature annotation.</text>
</comment>
<name>A0A1H0MKK1_9CLOT</name>
<keyword evidence="6 7" id="KW-0472">Membrane</keyword>
<feature type="transmembrane region" description="Helical" evidence="7">
    <location>
        <begin position="187"/>
        <end position="205"/>
    </location>
</feature>
<feature type="transmembrane region" description="Helical" evidence="7">
    <location>
        <begin position="153"/>
        <end position="175"/>
    </location>
</feature>
<gene>
    <name evidence="9" type="ORF">SAMN04488529_101486</name>
</gene>
<reference evidence="9 10" key="1">
    <citation type="submission" date="2016-10" db="EMBL/GenBank/DDBJ databases">
        <authorList>
            <person name="de Groot N.N."/>
        </authorList>
    </citation>
    <scope>NUCLEOTIDE SEQUENCE [LARGE SCALE GENOMIC DNA]</scope>
    <source>
        <strain evidence="9 10">DSM 12272</strain>
    </source>
</reference>
<keyword evidence="5 7" id="KW-1133">Transmembrane helix</keyword>
<evidence type="ECO:0000256" key="2">
    <source>
        <dbReference type="ARBA" id="ARBA00010792"/>
    </source>
</evidence>
<dbReference type="Pfam" id="PF09335">
    <property type="entry name" value="VTT_dom"/>
    <property type="match status" value="1"/>
</dbReference>
<dbReference type="InterPro" id="IPR032816">
    <property type="entry name" value="VTT_dom"/>
</dbReference>
<dbReference type="NCBIfam" id="NF008102">
    <property type="entry name" value="PRK10847.1"/>
    <property type="match status" value="1"/>
</dbReference>
<dbReference type="PANTHER" id="PTHR30353">
    <property type="entry name" value="INNER MEMBRANE PROTEIN DEDA-RELATED"/>
    <property type="match status" value="1"/>
</dbReference>
<evidence type="ECO:0000313" key="9">
    <source>
        <dbReference type="EMBL" id="SDO80670.1"/>
    </source>
</evidence>
<evidence type="ECO:0000256" key="6">
    <source>
        <dbReference type="ARBA" id="ARBA00023136"/>
    </source>
</evidence>
<dbReference type="STRING" id="94869.SAMN04488529_101486"/>
<dbReference type="InterPro" id="IPR058127">
    <property type="entry name" value="DedA"/>
</dbReference>
<feature type="domain" description="VTT" evidence="8">
    <location>
        <begin position="49"/>
        <end position="173"/>
    </location>
</feature>
<dbReference type="GO" id="GO:0005886">
    <property type="term" value="C:plasma membrane"/>
    <property type="evidence" value="ECO:0007669"/>
    <property type="project" value="UniProtKB-SubCell"/>
</dbReference>
<evidence type="ECO:0000256" key="7">
    <source>
        <dbReference type="RuleBase" id="RU367016"/>
    </source>
</evidence>
<evidence type="ECO:0000313" key="10">
    <source>
        <dbReference type="Proteomes" id="UP000198597"/>
    </source>
</evidence>
<accession>A0A1H0MKK1</accession>
<dbReference type="AlphaFoldDB" id="A0A1H0MKK1"/>
<evidence type="ECO:0000256" key="3">
    <source>
        <dbReference type="ARBA" id="ARBA00022475"/>
    </source>
</evidence>
<keyword evidence="3 7" id="KW-1003">Cell membrane</keyword>
<feature type="transmembrane region" description="Helical" evidence="7">
    <location>
        <begin position="55"/>
        <end position="83"/>
    </location>
</feature>
<evidence type="ECO:0000256" key="4">
    <source>
        <dbReference type="ARBA" id="ARBA00022692"/>
    </source>
</evidence>
<evidence type="ECO:0000259" key="8">
    <source>
        <dbReference type="Pfam" id="PF09335"/>
    </source>
</evidence>
<comment type="subcellular location">
    <subcellularLocation>
        <location evidence="1 7">Cell membrane</location>
        <topology evidence="1 7">Multi-pass membrane protein</topology>
    </subcellularLocation>
</comment>
<dbReference type="EMBL" id="FNJM01000001">
    <property type="protein sequence ID" value="SDO80670.1"/>
    <property type="molecule type" value="Genomic_DNA"/>
</dbReference>
<dbReference type="OrthoDB" id="9813426at2"/>
<keyword evidence="4 7" id="KW-0812">Transmembrane</keyword>